<protein>
    <submittedName>
        <fullName evidence="1">Uncharacterized protein</fullName>
    </submittedName>
</protein>
<dbReference type="AlphaFoldDB" id="A0A6C0IAC5"/>
<accession>A0A6C0IAC5</accession>
<reference evidence="1" key="1">
    <citation type="journal article" date="2020" name="Nature">
        <title>Giant virus diversity and host interactions through global metagenomics.</title>
        <authorList>
            <person name="Schulz F."/>
            <person name="Roux S."/>
            <person name="Paez-Espino D."/>
            <person name="Jungbluth S."/>
            <person name="Walsh D.A."/>
            <person name="Denef V.J."/>
            <person name="McMahon K.D."/>
            <person name="Konstantinidis K.T."/>
            <person name="Eloe-Fadrosh E.A."/>
            <person name="Kyrpides N.C."/>
            <person name="Woyke T."/>
        </authorList>
    </citation>
    <scope>NUCLEOTIDE SEQUENCE</scope>
    <source>
        <strain evidence="1">GVMAG-M-3300023184-60</strain>
    </source>
</reference>
<name>A0A6C0IAC5_9ZZZZ</name>
<proteinExistence type="predicted"/>
<dbReference type="EMBL" id="MN740139">
    <property type="protein sequence ID" value="QHT89355.1"/>
    <property type="molecule type" value="Genomic_DNA"/>
</dbReference>
<evidence type="ECO:0000313" key="1">
    <source>
        <dbReference type="EMBL" id="QHT89355.1"/>
    </source>
</evidence>
<organism evidence="1">
    <name type="scientific">viral metagenome</name>
    <dbReference type="NCBI Taxonomy" id="1070528"/>
    <lineage>
        <taxon>unclassified sequences</taxon>
        <taxon>metagenomes</taxon>
        <taxon>organismal metagenomes</taxon>
    </lineage>
</organism>
<sequence>MTFYKILIITFITLSVSYDVLAFTNTIKAIKPLHISNSNKDAELVKINRRDIYGILSIIPSQFFLSKRANAISPKKEKTIDELRADAMNIIDIIEVQKKTITLPSLNTDKGDSVEADIKTSDTTFNVNMETKIKIDGVLGNIMSNFKENGNNDPVKSVSNLQRYCSATNIIKNKNTRGLTASFQDGKYALLLGKFTSYEITEYQKNIDNDSDDKNNVYYDVDMKVNAPYKTMLQNSIQFTDMYYPKNRDYNNICYVIYRWSLKKYEDSNLYLEGCYLVPPPPKV</sequence>